<dbReference type="HOGENOM" id="CLU_028236_0_1_1"/>
<dbReference type="EMBL" id="DS471537">
    <property type="protein sequence ID" value="EDO28462.1"/>
    <property type="molecule type" value="Genomic_DNA"/>
</dbReference>
<evidence type="ECO:0000313" key="8">
    <source>
        <dbReference type="Proteomes" id="UP000001593"/>
    </source>
</evidence>
<dbReference type="InterPro" id="IPR025659">
    <property type="entry name" value="Tubby-like_C"/>
</dbReference>
<dbReference type="OMA" id="MFQINED"/>
<evidence type="ECO:0000256" key="4">
    <source>
        <dbReference type="RuleBase" id="RU361125"/>
    </source>
</evidence>
<dbReference type="eggNOG" id="KOG2502">
    <property type="taxonomic scope" value="Eukaryota"/>
</dbReference>
<evidence type="ECO:0000256" key="3">
    <source>
        <dbReference type="ARBA" id="ARBA00022490"/>
    </source>
</evidence>
<reference evidence="7 8" key="1">
    <citation type="journal article" date="2007" name="Science">
        <title>Sea anemone genome reveals ancestral eumetazoan gene repertoire and genomic organization.</title>
        <authorList>
            <person name="Putnam N.H."/>
            <person name="Srivastava M."/>
            <person name="Hellsten U."/>
            <person name="Dirks B."/>
            <person name="Chapman J."/>
            <person name="Salamov A."/>
            <person name="Terry A."/>
            <person name="Shapiro H."/>
            <person name="Lindquist E."/>
            <person name="Kapitonov V.V."/>
            <person name="Jurka J."/>
            <person name="Genikhovich G."/>
            <person name="Grigoriev I.V."/>
            <person name="Lucas S.M."/>
            <person name="Steele R.E."/>
            <person name="Finnerty J.R."/>
            <person name="Technau U."/>
            <person name="Martindale M.Q."/>
            <person name="Rokhsar D.S."/>
        </authorList>
    </citation>
    <scope>NUCLEOTIDE SEQUENCE [LARGE SCALE GENOMIC DNA]</scope>
    <source>
        <strain evidence="7">CH2 x CH6</strain>
        <strain evidence="8">CH2 X CH6</strain>
    </source>
</reference>
<dbReference type="Proteomes" id="UP000001593">
    <property type="component" value="Unassembled WGS sequence"/>
</dbReference>
<proteinExistence type="inferred from homology"/>
<dbReference type="GO" id="GO:0061512">
    <property type="term" value="P:protein localization to cilium"/>
    <property type="evidence" value="ECO:0000318"/>
    <property type="project" value="GO_Central"/>
</dbReference>
<dbReference type="SUPFAM" id="SSF54518">
    <property type="entry name" value="Tubby C-terminal domain-like"/>
    <property type="match status" value="1"/>
</dbReference>
<dbReference type="InterPro" id="IPR018066">
    <property type="entry name" value="Tubby_C_CS"/>
</dbReference>
<accession>A7SD12</accession>
<dbReference type="Pfam" id="PF01167">
    <property type="entry name" value="Tub"/>
    <property type="match status" value="1"/>
</dbReference>
<comment type="similarity">
    <text evidence="2 4">Belongs to the TUB family.</text>
</comment>
<dbReference type="PANTHER" id="PTHR16517">
    <property type="entry name" value="TUBBY-RELATED"/>
    <property type="match status" value="1"/>
</dbReference>
<organism evidence="7 8">
    <name type="scientific">Nematostella vectensis</name>
    <name type="common">Starlet sea anemone</name>
    <dbReference type="NCBI Taxonomy" id="45351"/>
    <lineage>
        <taxon>Eukaryota</taxon>
        <taxon>Metazoa</taxon>
        <taxon>Cnidaria</taxon>
        <taxon>Anthozoa</taxon>
        <taxon>Hexacorallia</taxon>
        <taxon>Actiniaria</taxon>
        <taxon>Edwardsiidae</taxon>
        <taxon>Nematostella</taxon>
    </lineage>
</organism>
<dbReference type="STRING" id="45351.A7SD12"/>
<keyword evidence="3" id="KW-0963">Cytoplasm</keyword>
<name>A7SD12_NEMVE</name>
<dbReference type="PRINTS" id="PR01573">
    <property type="entry name" value="SUPERTUBBY"/>
</dbReference>
<evidence type="ECO:0000313" key="7">
    <source>
        <dbReference type="EMBL" id="EDO38412.1"/>
    </source>
</evidence>
<dbReference type="Gene3D" id="3.20.90.10">
    <property type="entry name" value="Tubby Protein, Chain A"/>
    <property type="match status" value="1"/>
</dbReference>
<dbReference type="InParanoid" id="A7SD12"/>
<feature type="non-terminal residue" evidence="7">
    <location>
        <position position="1"/>
    </location>
</feature>
<dbReference type="PANTHER" id="PTHR16517:SF7">
    <property type="entry name" value="PROTEIN KING TUBBY"/>
    <property type="match status" value="1"/>
</dbReference>
<comment type="subcellular location">
    <subcellularLocation>
        <location evidence="1">Cytoplasm</location>
    </subcellularLocation>
</comment>
<dbReference type="PROSITE" id="PS01200">
    <property type="entry name" value="TUB_1"/>
    <property type="match status" value="1"/>
</dbReference>
<evidence type="ECO:0000256" key="2">
    <source>
        <dbReference type="ARBA" id="ARBA00007129"/>
    </source>
</evidence>
<dbReference type="KEGG" id="nve:5510006"/>
<dbReference type="GO" id="GO:0005737">
    <property type="term" value="C:cytoplasm"/>
    <property type="evidence" value="ECO:0007669"/>
    <property type="project" value="UniProtKB-SubCell"/>
</dbReference>
<sequence>RPAPQGIPVKCRITRDKKGMDRGMYPTYFLHMERDDGKKVFLLAGRKRKKSTTSNYLISTDATDLSRGGESFVGKLRANLVGTKFSIFDNGVNPRKGGVMSDGSNIREELGGIIYDTNVLGFKGPRKMTVVLPGMGLDQQRVPVRPRLESETILERHRNRQLENLVELHNKTPVWNDDTQSYVLNFHGRVTQASVKNFQIVHDSDVDYIIMQFGRVAEDVFTMDYNYPMCAVQAFAIALSSFDGKLACE</sequence>
<evidence type="ECO:0000259" key="5">
    <source>
        <dbReference type="Pfam" id="PF01167"/>
    </source>
</evidence>
<evidence type="ECO:0000256" key="1">
    <source>
        <dbReference type="ARBA" id="ARBA00004496"/>
    </source>
</evidence>
<dbReference type="KEGG" id="nve:5498901"/>
<evidence type="ECO:0000313" key="6">
    <source>
        <dbReference type="EMBL" id="EDO28462.1"/>
    </source>
</evidence>
<dbReference type="InterPro" id="IPR000007">
    <property type="entry name" value="Tubby_C"/>
</dbReference>
<dbReference type="FunFam" id="3.20.90.10:FF:000001">
    <property type="entry name" value="Tubby-like protein"/>
    <property type="match status" value="1"/>
</dbReference>
<gene>
    <name evidence="7" type="ORF">NEMVEDRAFT_v1g113757</name>
    <name evidence="6" type="ORF">NEMVEDRAFT_v1g147760</name>
</gene>
<dbReference type="PROSITE" id="PS01201">
    <property type="entry name" value="TUB_2"/>
    <property type="match status" value="1"/>
</dbReference>
<protein>
    <recommendedName>
        <fullName evidence="4">Tubby-like protein</fullName>
    </recommendedName>
</protein>
<dbReference type="EMBL" id="DS469626">
    <property type="protein sequence ID" value="EDO38412.1"/>
    <property type="molecule type" value="Genomic_DNA"/>
</dbReference>
<keyword evidence="8" id="KW-1185">Reference proteome</keyword>
<feature type="domain" description="Tubby C-terminal" evidence="5">
    <location>
        <begin position="1"/>
        <end position="243"/>
    </location>
</feature>
<dbReference type="GO" id="GO:0005929">
    <property type="term" value="C:cilium"/>
    <property type="evidence" value="ECO:0000318"/>
    <property type="project" value="GO_Central"/>
</dbReference>
<dbReference type="AlphaFoldDB" id="A7SD12"/>